<evidence type="ECO:0000256" key="6">
    <source>
        <dbReference type="PIRSR" id="PIRSR620019-2"/>
    </source>
</evidence>
<dbReference type="SUPFAM" id="SSF51161">
    <property type="entry name" value="Trimeric LpxA-like enzymes"/>
    <property type="match status" value="1"/>
</dbReference>
<dbReference type="AlphaFoldDB" id="A0A066WMT1"/>
<comment type="similarity">
    <text evidence="1">Belongs to the transferase hexapeptide repeat family.</text>
</comment>
<dbReference type="CDD" id="cd03360">
    <property type="entry name" value="LbH_AT_putative"/>
    <property type="match status" value="1"/>
</dbReference>
<dbReference type="GO" id="GO:0016746">
    <property type="term" value="F:acyltransferase activity"/>
    <property type="evidence" value="ECO:0007669"/>
    <property type="project" value="UniProtKB-KW"/>
</dbReference>
<dbReference type="PANTHER" id="PTHR43300">
    <property type="entry name" value="ACETYLTRANSFERASE"/>
    <property type="match status" value="1"/>
</dbReference>
<dbReference type="Gene3D" id="2.160.10.10">
    <property type="entry name" value="Hexapeptide repeat proteins"/>
    <property type="match status" value="1"/>
</dbReference>
<dbReference type="PATRIC" id="fig|1492738.3.peg.1446"/>
<evidence type="ECO:0000256" key="1">
    <source>
        <dbReference type="ARBA" id="ARBA00007274"/>
    </source>
</evidence>
<protein>
    <submittedName>
        <fullName evidence="8">N-acetylneuraminate synthase</fullName>
    </submittedName>
</protein>
<keyword evidence="2" id="KW-0808">Transferase</keyword>
<evidence type="ECO:0000259" key="7">
    <source>
        <dbReference type="Pfam" id="PF17836"/>
    </source>
</evidence>
<dbReference type="Gene3D" id="3.40.50.20">
    <property type="match status" value="1"/>
</dbReference>
<evidence type="ECO:0000256" key="5">
    <source>
        <dbReference type="PIRSR" id="PIRSR620019-1"/>
    </source>
</evidence>
<evidence type="ECO:0000256" key="3">
    <source>
        <dbReference type="ARBA" id="ARBA00022737"/>
    </source>
</evidence>
<feature type="binding site" evidence="6">
    <location>
        <position position="146"/>
    </location>
    <ligand>
        <name>acetyl-CoA</name>
        <dbReference type="ChEBI" id="CHEBI:57288"/>
    </ligand>
</feature>
<name>A0A066WMT1_9FLAO</name>
<dbReference type="eggNOG" id="COG0110">
    <property type="taxonomic scope" value="Bacteria"/>
</dbReference>
<dbReference type="InterPro" id="IPR050179">
    <property type="entry name" value="Trans_hexapeptide_repeat"/>
</dbReference>
<dbReference type="InterPro" id="IPR018357">
    <property type="entry name" value="Hexapep_transf_CS"/>
</dbReference>
<keyword evidence="4" id="KW-0012">Acyltransferase</keyword>
<dbReference type="RefSeq" id="WP_035659186.1">
    <property type="nucleotide sequence ID" value="NZ_JNCA01000014.1"/>
</dbReference>
<evidence type="ECO:0000313" key="8">
    <source>
        <dbReference type="EMBL" id="KDN55327.1"/>
    </source>
</evidence>
<accession>A0A066WMT1</accession>
<dbReference type="InterPro" id="IPR020019">
    <property type="entry name" value="AcTrfase_PglD-like"/>
</dbReference>
<dbReference type="Pfam" id="PF17836">
    <property type="entry name" value="PglD_N"/>
    <property type="match status" value="1"/>
</dbReference>
<dbReference type="InterPro" id="IPR001451">
    <property type="entry name" value="Hexapep"/>
</dbReference>
<dbReference type="NCBIfam" id="TIGR03570">
    <property type="entry name" value="NeuD_NnaD"/>
    <property type="match status" value="1"/>
</dbReference>
<dbReference type="InterPro" id="IPR041561">
    <property type="entry name" value="PglD_N"/>
</dbReference>
<evidence type="ECO:0000256" key="4">
    <source>
        <dbReference type="ARBA" id="ARBA00023315"/>
    </source>
</evidence>
<dbReference type="Pfam" id="PF00132">
    <property type="entry name" value="Hexapep"/>
    <property type="match status" value="1"/>
</dbReference>
<feature type="active site" description="Proton acceptor" evidence="5">
    <location>
        <position position="137"/>
    </location>
</feature>
<comment type="caution">
    <text evidence="8">The sequence shown here is derived from an EMBL/GenBank/DDBJ whole genome shotgun (WGS) entry which is preliminary data.</text>
</comment>
<feature type="domain" description="PglD N-terminal" evidence="7">
    <location>
        <begin position="6"/>
        <end position="80"/>
    </location>
</feature>
<keyword evidence="3" id="KW-0677">Repeat</keyword>
<feature type="binding site" evidence="6">
    <location>
        <position position="70"/>
    </location>
    <ligand>
        <name>substrate</name>
    </ligand>
</feature>
<dbReference type="InterPro" id="IPR011004">
    <property type="entry name" value="Trimer_LpxA-like_sf"/>
</dbReference>
<feature type="binding site" evidence="6">
    <location>
        <begin position="12"/>
        <end position="14"/>
    </location>
    <ligand>
        <name>substrate</name>
    </ligand>
</feature>
<dbReference type="EMBL" id="JNCA01000014">
    <property type="protein sequence ID" value="KDN55327.1"/>
    <property type="molecule type" value="Genomic_DNA"/>
</dbReference>
<gene>
    <name evidence="8" type="ORF">FEM21_14540</name>
</gene>
<feature type="site" description="Increases basicity of active site His" evidence="5">
    <location>
        <position position="138"/>
    </location>
</feature>
<evidence type="ECO:0000256" key="2">
    <source>
        <dbReference type="ARBA" id="ARBA00022679"/>
    </source>
</evidence>
<organism evidence="8 9">
    <name type="scientific">Flavobacterium seoulense</name>
    <dbReference type="NCBI Taxonomy" id="1492738"/>
    <lineage>
        <taxon>Bacteria</taxon>
        <taxon>Pseudomonadati</taxon>
        <taxon>Bacteroidota</taxon>
        <taxon>Flavobacteriia</taxon>
        <taxon>Flavobacteriales</taxon>
        <taxon>Flavobacteriaceae</taxon>
        <taxon>Flavobacterium</taxon>
    </lineage>
</organism>
<dbReference type="Pfam" id="PF14602">
    <property type="entry name" value="Hexapep_2"/>
    <property type="match status" value="1"/>
</dbReference>
<reference evidence="8 9" key="1">
    <citation type="submission" date="2014-05" db="EMBL/GenBank/DDBJ databases">
        <title>Genome Sequence of Flavobacterium sp. EM1321.</title>
        <authorList>
            <person name="Shin S.-K."/>
            <person name="Yi H."/>
        </authorList>
    </citation>
    <scope>NUCLEOTIDE SEQUENCE [LARGE SCALE GENOMIC DNA]</scope>
    <source>
        <strain evidence="8 9">EM1321</strain>
    </source>
</reference>
<dbReference type="PANTHER" id="PTHR43300:SF7">
    <property type="entry name" value="UDP-N-ACETYLBACILLOSAMINE N-ACETYLTRANSFERASE"/>
    <property type="match status" value="1"/>
</dbReference>
<dbReference type="STRING" id="1492738.FEM21_14540"/>
<dbReference type="OrthoDB" id="9794407at2"/>
<evidence type="ECO:0000313" key="9">
    <source>
        <dbReference type="Proteomes" id="UP000027064"/>
    </source>
</evidence>
<proteinExistence type="inferred from homology"/>
<keyword evidence="9" id="KW-1185">Reference proteome</keyword>
<dbReference type="PROSITE" id="PS00101">
    <property type="entry name" value="HEXAPEP_TRANSFERASES"/>
    <property type="match status" value="1"/>
</dbReference>
<dbReference type="Proteomes" id="UP000027064">
    <property type="component" value="Unassembled WGS sequence"/>
</dbReference>
<sequence length="207" mass="21878">MLDKEVILVGYSGHAYVVADAILDIGLNIVGYSDKVEANSNPYDLIYLGFEIETNFVGWSREIPFALGIGDNKLRQNISNLIEEKGKVVQTIIDKTAVISKNVSIGSGTFINKNVTVNSLAKIGKNVILNTGCIIEHECSLHDAVHIAPGAVLAGNVTVGERSFVGANSVVKQGVNIGKDVIIGAGSVIITNIPDGKKVVGNPGRII</sequence>